<proteinExistence type="predicted"/>
<protein>
    <submittedName>
        <fullName evidence="2">Uncharacterized protein</fullName>
    </submittedName>
</protein>
<dbReference type="InParanoid" id="K9TCK8"/>
<name>K9TCK8_9CYAN</name>
<dbReference type="RefSeq" id="WP_015146818.1">
    <property type="nucleotide sequence ID" value="NC_019693.1"/>
</dbReference>
<dbReference type="AlphaFoldDB" id="K9TCK8"/>
<dbReference type="KEGG" id="oac:Oscil6304_0418"/>
<gene>
    <name evidence="2" type="ORF">Oscil6304_0418</name>
</gene>
<keyword evidence="3" id="KW-1185">Reference proteome</keyword>
<evidence type="ECO:0000256" key="1">
    <source>
        <dbReference type="SAM" id="Coils"/>
    </source>
</evidence>
<organism evidence="2 3">
    <name type="scientific">Oscillatoria acuminata PCC 6304</name>
    <dbReference type="NCBI Taxonomy" id="56110"/>
    <lineage>
        <taxon>Bacteria</taxon>
        <taxon>Bacillati</taxon>
        <taxon>Cyanobacteriota</taxon>
        <taxon>Cyanophyceae</taxon>
        <taxon>Oscillatoriophycideae</taxon>
        <taxon>Oscillatoriales</taxon>
        <taxon>Oscillatoriaceae</taxon>
        <taxon>Oscillatoria</taxon>
    </lineage>
</organism>
<keyword evidence="1" id="KW-0175">Coiled coil</keyword>
<dbReference type="HOGENOM" id="CLU_1946622_0_0_3"/>
<dbReference type="Proteomes" id="UP000010367">
    <property type="component" value="Chromosome"/>
</dbReference>
<evidence type="ECO:0000313" key="3">
    <source>
        <dbReference type="Proteomes" id="UP000010367"/>
    </source>
</evidence>
<evidence type="ECO:0000313" key="2">
    <source>
        <dbReference type="EMBL" id="AFY80168.1"/>
    </source>
</evidence>
<dbReference type="STRING" id="56110.Oscil6304_0418"/>
<feature type="coiled-coil region" evidence="1">
    <location>
        <begin position="25"/>
        <end position="66"/>
    </location>
</feature>
<dbReference type="EMBL" id="CP003607">
    <property type="protein sequence ID" value="AFY80168.1"/>
    <property type="molecule type" value="Genomic_DNA"/>
</dbReference>
<accession>K9TCK8</accession>
<sequence length="129" mass="14716">MDISWESIGLILSVITGTITILAKLNSVENDYQAGKNRQKDLENKLTETAKNLEIQQKEIGKLKAQIGREFNNIAWQLRILIGSLKDIEGFLEKSSGYTRRKSPEIVEDEDTRGYMLKKIKELDSSQED</sequence>
<reference evidence="2 3" key="1">
    <citation type="submission" date="2012-06" db="EMBL/GenBank/DDBJ databases">
        <title>Finished chromosome of genome of Oscillatoria acuminata PCC 6304.</title>
        <authorList>
            <consortium name="US DOE Joint Genome Institute"/>
            <person name="Gugger M."/>
            <person name="Coursin T."/>
            <person name="Rippka R."/>
            <person name="Tandeau De Marsac N."/>
            <person name="Huntemann M."/>
            <person name="Wei C.-L."/>
            <person name="Han J."/>
            <person name="Detter J.C."/>
            <person name="Han C."/>
            <person name="Tapia R."/>
            <person name="Davenport K."/>
            <person name="Daligault H."/>
            <person name="Erkkila T."/>
            <person name="Gu W."/>
            <person name="Munk A.C.C."/>
            <person name="Teshima H."/>
            <person name="Xu Y."/>
            <person name="Chain P."/>
            <person name="Chen A."/>
            <person name="Krypides N."/>
            <person name="Mavromatis K."/>
            <person name="Markowitz V."/>
            <person name="Szeto E."/>
            <person name="Ivanova N."/>
            <person name="Mikhailova N."/>
            <person name="Ovchinnikova G."/>
            <person name="Pagani I."/>
            <person name="Pati A."/>
            <person name="Goodwin L."/>
            <person name="Peters L."/>
            <person name="Pitluck S."/>
            <person name="Woyke T."/>
            <person name="Kerfeld C."/>
        </authorList>
    </citation>
    <scope>NUCLEOTIDE SEQUENCE [LARGE SCALE GENOMIC DNA]</scope>
    <source>
        <strain evidence="2 3">PCC 6304</strain>
    </source>
</reference>